<evidence type="ECO:0000256" key="3">
    <source>
        <dbReference type="ARBA" id="ARBA00012991"/>
    </source>
</evidence>
<dbReference type="InterPro" id="IPR008927">
    <property type="entry name" value="6-PGluconate_DH-like_C_sf"/>
</dbReference>
<dbReference type="SUPFAM" id="SSF51735">
    <property type="entry name" value="NAD(P)-binding Rossmann-fold domains"/>
    <property type="match status" value="1"/>
</dbReference>
<protein>
    <recommendedName>
        <fullName evidence="3">3-hydroxyisobutyrate dehydrogenase</fullName>
        <ecNumber evidence="3">1.1.1.31</ecNumber>
    </recommendedName>
</protein>
<keyword evidence="5" id="KW-0560">Oxidoreductase</keyword>
<dbReference type="PROSITE" id="PS00895">
    <property type="entry name" value="3_HYDROXYISOBUT_DH"/>
    <property type="match status" value="1"/>
</dbReference>
<comment type="pathway">
    <text evidence="1">Amino-acid degradation; L-valine degradation.</text>
</comment>
<dbReference type="InterPro" id="IPR006115">
    <property type="entry name" value="6PGDH_NADP-bd"/>
</dbReference>
<dbReference type="Proteomes" id="UP001164743">
    <property type="component" value="Chromosome 9A"/>
</dbReference>
<dbReference type="PANTHER" id="PTHR22981">
    <property type="entry name" value="3-HYDROXYISOBUTYRATE DEHYDROGENASE-RELATED"/>
    <property type="match status" value="1"/>
</dbReference>
<evidence type="ECO:0000256" key="6">
    <source>
        <dbReference type="ARBA" id="ARBA00023027"/>
    </source>
</evidence>
<evidence type="ECO:0000313" key="10">
    <source>
        <dbReference type="EMBL" id="WAQ88536.1"/>
    </source>
</evidence>
<evidence type="ECO:0000256" key="4">
    <source>
        <dbReference type="ARBA" id="ARBA00022456"/>
    </source>
</evidence>
<comment type="similarity">
    <text evidence="2">Belongs to the HIBADH-related family. 3-hydroxyisobutyrate dehydrogenase subfamily.</text>
</comment>
<dbReference type="GeneID" id="77813791"/>
<dbReference type="InterPro" id="IPR036291">
    <property type="entry name" value="NAD(P)-bd_dom_sf"/>
</dbReference>
<gene>
    <name evidence="10" type="ORF">PtA15_9A663</name>
</gene>
<dbReference type="PANTHER" id="PTHR22981:SF7">
    <property type="entry name" value="3-HYDROXYISOBUTYRATE DEHYDROGENASE, MITOCHONDRIAL"/>
    <property type="match status" value="1"/>
</dbReference>
<feature type="domain" description="3-hydroxyisobutyrate dehydrogenase-like NAD-binding" evidence="9">
    <location>
        <begin position="281"/>
        <end position="412"/>
    </location>
</feature>
<evidence type="ECO:0000259" key="8">
    <source>
        <dbReference type="Pfam" id="PF03446"/>
    </source>
</evidence>
<feature type="domain" description="6-phosphogluconate dehydrogenase NADP-binding" evidence="8">
    <location>
        <begin position="101"/>
        <end position="278"/>
    </location>
</feature>
<evidence type="ECO:0000256" key="1">
    <source>
        <dbReference type="ARBA" id="ARBA00005109"/>
    </source>
</evidence>
<evidence type="ECO:0000256" key="7">
    <source>
        <dbReference type="ARBA" id="ARBA00049197"/>
    </source>
</evidence>
<dbReference type="EC" id="1.1.1.31" evidence="3"/>
<dbReference type="Gene3D" id="1.10.1040.10">
    <property type="entry name" value="N-(1-d-carboxylethyl)-l-norvaline Dehydrogenase, domain 2"/>
    <property type="match status" value="1"/>
</dbReference>
<reference evidence="10" key="1">
    <citation type="submission" date="2022-10" db="EMBL/GenBank/DDBJ databases">
        <title>Puccinia triticina Genome sequencing and assembly.</title>
        <authorList>
            <person name="Li C."/>
        </authorList>
    </citation>
    <scope>NUCLEOTIDE SEQUENCE</scope>
    <source>
        <strain evidence="10">Pt15</strain>
    </source>
</reference>
<evidence type="ECO:0000313" key="11">
    <source>
        <dbReference type="Proteomes" id="UP001164743"/>
    </source>
</evidence>
<dbReference type="Pfam" id="PF14833">
    <property type="entry name" value="NAD_binding_11"/>
    <property type="match status" value="1"/>
</dbReference>
<dbReference type="RefSeq" id="XP_053024091.1">
    <property type="nucleotide sequence ID" value="XM_053172896.1"/>
</dbReference>
<evidence type="ECO:0000259" key="9">
    <source>
        <dbReference type="Pfam" id="PF14833"/>
    </source>
</evidence>
<accession>A0ABY7CTC6</accession>
<dbReference type="InterPro" id="IPR013328">
    <property type="entry name" value="6PGD_dom2"/>
</dbReference>
<dbReference type="InterPro" id="IPR029154">
    <property type="entry name" value="HIBADH-like_NADP-bd"/>
</dbReference>
<dbReference type="EMBL" id="CP110429">
    <property type="protein sequence ID" value="WAQ88536.1"/>
    <property type="molecule type" value="Genomic_DNA"/>
</dbReference>
<proteinExistence type="inferred from homology"/>
<comment type="catalytic activity">
    <reaction evidence="7">
        <text>3-hydroxy-2-methylpropanoate + NAD(+) = 2-methyl-3-oxopropanoate + NADH + H(+)</text>
        <dbReference type="Rhea" id="RHEA:17681"/>
        <dbReference type="ChEBI" id="CHEBI:11805"/>
        <dbReference type="ChEBI" id="CHEBI:15378"/>
        <dbReference type="ChEBI" id="CHEBI:57540"/>
        <dbReference type="ChEBI" id="CHEBI:57700"/>
        <dbReference type="ChEBI" id="CHEBI:57945"/>
        <dbReference type="EC" id="1.1.1.31"/>
    </reaction>
</comment>
<evidence type="ECO:0000256" key="2">
    <source>
        <dbReference type="ARBA" id="ARBA00006013"/>
    </source>
</evidence>
<keyword evidence="4" id="KW-0101">Branched-chain amino acid catabolism</keyword>
<organism evidence="10 11">
    <name type="scientific">Puccinia triticina</name>
    <dbReference type="NCBI Taxonomy" id="208348"/>
    <lineage>
        <taxon>Eukaryota</taxon>
        <taxon>Fungi</taxon>
        <taxon>Dikarya</taxon>
        <taxon>Basidiomycota</taxon>
        <taxon>Pucciniomycotina</taxon>
        <taxon>Pucciniomycetes</taxon>
        <taxon>Pucciniales</taxon>
        <taxon>Pucciniaceae</taxon>
        <taxon>Puccinia</taxon>
    </lineage>
</organism>
<dbReference type="Pfam" id="PF03446">
    <property type="entry name" value="NAD_binding_2"/>
    <property type="match status" value="1"/>
</dbReference>
<dbReference type="SUPFAM" id="SSF48179">
    <property type="entry name" value="6-phosphogluconate dehydrogenase C-terminal domain-like"/>
    <property type="match status" value="1"/>
</dbReference>
<evidence type="ECO:0000256" key="5">
    <source>
        <dbReference type="ARBA" id="ARBA00023002"/>
    </source>
</evidence>
<name>A0ABY7CTC6_9BASI</name>
<keyword evidence="6" id="KW-0520">NAD</keyword>
<dbReference type="InterPro" id="IPR002204">
    <property type="entry name" value="3-OH-isobutyrate_DH-rel_CS"/>
</dbReference>
<keyword evidence="11" id="KW-1185">Reference proteome</keyword>
<dbReference type="Gene3D" id="3.40.50.720">
    <property type="entry name" value="NAD(P)-binding Rossmann-like Domain"/>
    <property type="match status" value="1"/>
</dbReference>
<sequence length="423" mass="45121">MSVLFFKSEIILGDVIGYSGPTVPVQTSTEQPSSDRKTPKNTLQKITGRIVYKARQESQRMIRPRGSPIEMFSSRRLAIVYRRGFSTTGQRCVAEHRREDSIGFIGLGAMGQEMAANLLAKFQAPISSFVIHDHSQSSVTRFVEQHPPLDSTSVPIVTATTPASVARLASTIVTMLPSSAEVSEVYLNLSTGILGGLADHAICATLCVDSTTLDVRCATTVSEKLRAAGAEMLDAPVSGGVVGAREATLTFMCGGPEATFNKAQPVLNAMGKKTIYCGKSGSGLAAKLTNNMLLAVSMIATSEAMLLGQKLGLQPDLLARVINSSTGRCWSSEINNPAPGALLPSKATPADRDWQGGFASRLMAKDLGLALQAAQADPALLDQLPVSKIVKEIYSKLGSDPGFSGKDFSVVYDWLQKNHFQPK</sequence>